<dbReference type="GO" id="GO:0003677">
    <property type="term" value="F:DNA binding"/>
    <property type="evidence" value="ECO:0007669"/>
    <property type="project" value="InterPro"/>
</dbReference>
<evidence type="ECO:0000313" key="1">
    <source>
        <dbReference type="EMBL" id="TLX42916.1"/>
    </source>
</evidence>
<accession>A0A6C1KRZ1</accession>
<dbReference type="GeneID" id="95773714"/>
<dbReference type="InterPro" id="IPR036768">
    <property type="entry name" value="PolIII_chi_sf"/>
</dbReference>
<dbReference type="GO" id="GO:0003887">
    <property type="term" value="F:DNA-directed DNA polymerase activity"/>
    <property type="evidence" value="ECO:0007669"/>
    <property type="project" value="InterPro"/>
</dbReference>
<dbReference type="GO" id="GO:0032298">
    <property type="term" value="P:positive regulation of DNA-templated DNA replication initiation"/>
    <property type="evidence" value="ECO:0007669"/>
    <property type="project" value="TreeGrafter"/>
</dbReference>
<dbReference type="PANTHER" id="PTHR38767">
    <property type="entry name" value="DNA POLYMERASE III SUBUNIT CHI"/>
    <property type="match status" value="1"/>
</dbReference>
<dbReference type="OrthoDB" id="9795973at2"/>
<dbReference type="Gene3D" id="3.40.50.10110">
    <property type="entry name" value="DNA polymerase III subunit chi"/>
    <property type="match status" value="1"/>
</dbReference>
<dbReference type="Proteomes" id="UP000305131">
    <property type="component" value="Unassembled WGS sequence"/>
</dbReference>
<evidence type="ECO:0000313" key="2">
    <source>
        <dbReference type="Proteomes" id="UP000305131"/>
    </source>
</evidence>
<proteinExistence type="predicted"/>
<dbReference type="NCBIfam" id="NF004347">
    <property type="entry name" value="PRK05728.1-4"/>
    <property type="match status" value="1"/>
</dbReference>
<dbReference type="GO" id="GO:0006260">
    <property type="term" value="P:DNA replication"/>
    <property type="evidence" value="ECO:0007669"/>
    <property type="project" value="InterPro"/>
</dbReference>
<name>A0A6C1KRZ1_XANAU</name>
<dbReference type="InterPro" id="IPR007459">
    <property type="entry name" value="DNA_pol3_chi"/>
</dbReference>
<dbReference type="PANTHER" id="PTHR38767:SF1">
    <property type="entry name" value="DNA POLYMERASE III SUBUNIT CHI"/>
    <property type="match status" value="1"/>
</dbReference>
<dbReference type="SUPFAM" id="SSF102400">
    <property type="entry name" value="DNA polymerase III chi subunit"/>
    <property type="match status" value="1"/>
</dbReference>
<reference evidence="1 2" key="1">
    <citation type="submission" date="2019-05" db="EMBL/GenBank/DDBJ databases">
        <authorList>
            <person name="Zhou X."/>
        </authorList>
    </citation>
    <scope>NUCLEOTIDE SEQUENCE [LARGE SCALE GENOMIC DNA]</scope>
    <source>
        <strain evidence="1 2">DSM 432</strain>
    </source>
</reference>
<organism evidence="1 2">
    <name type="scientific">Xanthobacter autotrophicus</name>
    <dbReference type="NCBI Taxonomy" id="280"/>
    <lineage>
        <taxon>Bacteria</taxon>
        <taxon>Pseudomonadati</taxon>
        <taxon>Pseudomonadota</taxon>
        <taxon>Alphaproteobacteria</taxon>
        <taxon>Hyphomicrobiales</taxon>
        <taxon>Xanthobacteraceae</taxon>
        <taxon>Xanthobacter</taxon>
    </lineage>
</organism>
<protein>
    <submittedName>
        <fullName evidence="1">DNA polymerase III subunit chi</fullName>
    </submittedName>
</protein>
<dbReference type="Pfam" id="PF04364">
    <property type="entry name" value="DNA_pol3_chi"/>
    <property type="match status" value="1"/>
</dbReference>
<gene>
    <name evidence="1" type="ORF">FBQ73_09645</name>
</gene>
<dbReference type="RefSeq" id="WP_138399275.1">
    <property type="nucleotide sequence ID" value="NZ_JBAFVI010000002.1"/>
</dbReference>
<sequence length="153" mass="17513">MTEILFYHLERRPLEQVLPTLLEKSLERGWRCVVQCGSAERRDALDAHLWTYNEASFLPHGTEAQPVPERQPVLISTTEANPNGAQVRFLVDAVPLADPAPYVRVVHLFDGRDDEQVAAARERWREAKAAATAQGHDLTYWQQDENGRWVRRA</sequence>
<dbReference type="AlphaFoldDB" id="A0A6C1KRZ1"/>
<comment type="caution">
    <text evidence="1">The sequence shown here is derived from an EMBL/GenBank/DDBJ whole genome shotgun (WGS) entry which is preliminary data.</text>
</comment>
<dbReference type="EMBL" id="VAUP01000022">
    <property type="protein sequence ID" value="TLX42916.1"/>
    <property type="molecule type" value="Genomic_DNA"/>
</dbReference>